<dbReference type="Proteomes" id="UP001190700">
    <property type="component" value="Unassembled WGS sequence"/>
</dbReference>
<feature type="coiled-coil region" evidence="1">
    <location>
        <begin position="1872"/>
        <end position="1899"/>
    </location>
</feature>
<feature type="region of interest" description="Disordered" evidence="2">
    <location>
        <begin position="706"/>
        <end position="729"/>
    </location>
</feature>
<feature type="coiled-coil region" evidence="1">
    <location>
        <begin position="2204"/>
        <end position="2238"/>
    </location>
</feature>
<evidence type="ECO:0000256" key="1">
    <source>
        <dbReference type="SAM" id="Coils"/>
    </source>
</evidence>
<evidence type="ECO:0000313" key="4">
    <source>
        <dbReference type="Proteomes" id="UP001190700"/>
    </source>
</evidence>
<keyword evidence="4" id="KW-1185">Reference proteome</keyword>
<dbReference type="PANTHER" id="PTHR33566">
    <property type="entry name" value="EN/SPM-LIKE TRANSPOSON-RELATED"/>
    <property type="match status" value="1"/>
</dbReference>
<organism evidence="3 4">
    <name type="scientific">Cymbomonas tetramitiformis</name>
    <dbReference type="NCBI Taxonomy" id="36881"/>
    <lineage>
        <taxon>Eukaryota</taxon>
        <taxon>Viridiplantae</taxon>
        <taxon>Chlorophyta</taxon>
        <taxon>Pyramimonadophyceae</taxon>
        <taxon>Pyramimonadales</taxon>
        <taxon>Pyramimonadaceae</taxon>
        <taxon>Cymbomonas</taxon>
    </lineage>
</organism>
<feature type="region of interest" description="Disordered" evidence="2">
    <location>
        <begin position="544"/>
        <end position="568"/>
    </location>
</feature>
<evidence type="ECO:0000256" key="2">
    <source>
        <dbReference type="SAM" id="MobiDB-lite"/>
    </source>
</evidence>
<sequence>MMVCQQTNRVDREKRAQSPPYLTRRLGMYSMGSKVAVEALRDASGYATVETLPIDGQKILSLKWNTDEIRENVASSIEKVRNSAWDLPGSEREPTGDDLEELRTLKDACSCRGHGNADSVRCKRCTIIQEASFTKVTVFNVKDQWLVSRDDESLRKFKRQIKEKYFQYLTCDPPDKVEILVNGENLLESDIEDSMSKTMLRIVNHDTPCTRCEGDCFCRPLVFQLEIHGRREGGGKSPVSPCSVAGCPVMGCNSIAHVCIKSCYFPSKIRDWNDGIVDLTLPERRETLDDCLTVDEEREGIDFGKASRTRIEVNGRQIPKDNLTMKHVQIPLFQAGARKQEDVPPIAFDRVRRIVHCRGLMPTADKQELSDHDPLVAALKNLGQPLNLNRRESYVPPVETTAVFRRKDPGGLYSQIVDSLASDGSTPRRERSAQRGATSQDAPLEKLNLKEARAVYVEWIRVNHMIEDADTRTNHADQVTVLFGGEAWVKKSKQRGDEVDADAETKLGLDHCKIGRLFRGIYFGDIYWNIERQKCELAHLDAGAATPKQPNKRLSRTRKPSGNLHPTEEPLRIAILKGAPELKGFYTVKLFFRPGYEDTEGLGAETHTSEAARIIAWPMEAEHRYRNCGDGPERADFAPPAVEDGTLYMNGGRVMDVQCSLLGASPPTGPNVRCKVVPQDEWQAVMDKMQQEEPVSLEWLPFQFSSQGGNSMPEERRLPESGTRGPFGPLTDGEYTVVVAKRSGLPCLKAAQGGAGWTQDLEKSYIRRSNREQVSLTLTLTRSSGAGEMDEELHTGAPVPLSHMRSGHFAFSLPARVKDAMRQPGEYMLRIAVDDEKTIYKKQPLRLQALDWRYTVELQAEWCSQWIGCFHAGACATGRSGCPERKRVRSSPPLRLGEDSLPDVYISQKSGTLQNVPFPAEAAKQLQIHLETNPDNGRPHKQLLGEYLCRKDGELLGTELLVRGAKLDPALDVGRLPWGDSRAVRSDEVLLCVTPRRDGCYLEEGMDLMKMVLPALDVPIAAGKLMELRPSVAEGSGLDIRRQTPSSSVYELRAPLRDNVPLAIQVHGFDRWGNRTNYIKGAQAGAHANEIKAQLTGLRLQNGKESAEPYERHVKVDDAGQVELGELRPCRGRGGHGSVMLKLIIPGAEARHDRAVVIKGRLAHRTLTLQTWEKSEWVDCKKETNLVGGVNTMLFQAGKRYAVAVLEEKDVDESVRDAVEVSFQPARMPSRVQPLLLEAGRCELSGRPELRFPELAGSFHLVMKLLSERELRCDAVIKVTAEAGVAHRVEPLKPQAFRAAPGDRLKLCFKAWDEYDNPTTRLPPGLQVCELNSEGEIIGESWSYDEQASAPGKVDVEVFGRPRKLSLALCAPSGTPVAATGGSRKRQRQSDATTVHNLCSNGQCWGVVVKPGDAVTGTLLCTGHDGGLIEVPDCSSMPQVVLQLHDARGHLATDWDGVKLALCSDPASALMPPARGTSQVVSQGEANFGAVAVDMRGVHQRKPGEEGSMTLTVKIAPGSASRQKGATGKKGGWDQLLQMVELIQLKVHPSARPLKMELYLTSGEMVYHGDERKLDAPRRADDPLGLELMWLKVIGEEGANVEDVSLAADPVTKISLQPVALRASRPARQATVLGESSQSTNDILGRTERVEAADLPPSLRQSGNPRGRPCAWFSVPGAKLPPPHKTDCALTITVDLREPTSELVGHLSRHRMPRIKFLARMQPGQPHVVRLKEPLPVNCVTAAPGWALVSPRDPRQPGLEVGVHDVHGNHVAGVKWRVGLWLLGSTGRDKWVVRGSSEDAAAVAPVEDGFAKFAADHMTVPQDMPEGKYALAAAVMWDNDDETEELPPQRLEPPLEVLVKHPHRIEAEGQRHREREERRRNAEVELQKSEKAMEDAVFQEQRCMQAMTAIRKDQDANDKLWKENEHAQEAFAVHGRQAPKPACIRNPAVEVYYRHQEALRKADEKANGCRGRELVGVVKDLVQAECEDVARGLADYLGGNAAILITRTSKGGALLNQLKPHLVGQHLSAQTLQDIREFNNGVDNQAPQCPLRLPTPVPAPRRGFRGHAVNLVRLPPGNEGLRQTLLYHFFGDALVFDDDRAMEAYVDLRMAHNGGERHRGGLIGLPQKGRDGRWGGTSCYKPGGRISIAGAPAEGQERVLGLAKWWSGESSGEEARRQSSHLLDPRARDIWSAQQQWNEQGIDKQEMAGRVTKCSNELEEAEERRVNFEATRNQNLKTLQAVQREIEPADNEAQTACKRRRKITSRR</sequence>
<feature type="compositionally biased region" description="Basic residues" evidence="2">
    <location>
        <begin position="550"/>
        <end position="559"/>
    </location>
</feature>
<comment type="caution">
    <text evidence="3">The sequence shown here is derived from an EMBL/GenBank/DDBJ whole genome shotgun (WGS) entry which is preliminary data.</text>
</comment>
<gene>
    <name evidence="3" type="ORF">CYMTET_8451</name>
</gene>
<dbReference type="EMBL" id="LGRX02002611">
    <property type="protein sequence ID" value="KAK3283868.1"/>
    <property type="molecule type" value="Genomic_DNA"/>
</dbReference>
<dbReference type="PANTHER" id="PTHR33566:SF1">
    <property type="entry name" value="EN_SPM-LIKE TRANSPOSON-RELATED"/>
    <property type="match status" value="1"/>
</dbReference>
<protein>
    <submittedName>
        <fullName evidence="3">Uncharacterized protein</fullName>
    </submittedName>
</protein>
<proteinExistence type="predicted"/>
<accession>A0AAE0GTQ0</accession>
<keyword evidence="1" id="KW-0175">Coiled coil</keyword>
<evidence type="ECO:0000313" key="3">
    <source>
        <dbReference type="EMBL" id="KAK3283868.1"/>
    </source>
</evidence>
<feature type="region of interest" description="Disordered" evidence="2">
    <location>
        <begin position="418"/>
        <end position="444"/>
    </location>
</feature>
<reference evidence="3 4" key="1">
    <citation type="journal article" date="2015" name="Genome Biol. Evol.">
        <title>Comparative Genomics of a Bacterivorous Green Alga Reveals Evolutionary Causalities and Consequences of Phago-Mixotrophic Mode of Nutrition.</title>
        <authorList>
            <person name="Burns J.A."/>
            <person name="Paasch A."/>
            <person name="Narechania A."/>
            <person name="Kim E."/>
        </authorList>
    </citation>
    <scope>NUCLEOTIDE SEQUENCE [LARGE SCALE GENOMIC DNA]</scope>
    <source>
        <strain evidence="3 4">PLY_AMNH</strain>
    </source>
</reference>
<name>A0AAE0GTQ0_9CHLO</name>